<dbReference type="InterPro" id="IPR036412">
    <property type="entry name" value="HAD-like_sf"/>
</dbReference>
<sequence length="368" mass="40586">MSGFRSAASSFSSLHRPQGISSPWDTPVATPHESPATTPGGSPILRDSDGKRLPKPDDIKMILSDVDGTLFTDAHELHPTTRDAIRYIRQTRPDVPFIPVTGKQLTSCGDLVKELGIEDMPAACMHGAIIYDKDRKIEQSMSLDPHFVRDVARLMRKQNKSTFLYVEEWNAMVTKEENGSKDWEQVARGFDPAVRDERETDFMQRVLKGKEKISKIFLPMDESVVPDMIDLIEKTFHKVPFKITRALPYIIEIVAEGVDKSAALAFFCAKFNIDPKNVISFGDGENDVGMFGASGYSVAMANGMPKPKAVATYQTGSNNEGGVGQFLNAIFRPDHTEGPDARLNPDHLSMLDERLGAVESPLAAGAYP</sequence>
<dbReference type="InterPro" id="IPR023214">
    <property type="entry name" value="HAD_sf"/>
</dbReference>
<dbReference type="InterPro" id="IPR000150">
    <property type="entry name" value="Cof"/>
</dbReference>
<dbReference type="SFLD" id="SFLDS00003">
    <property type="entry name" value="Haloacid_Dehalogenase"/>
    <property type="match status" value="1"/>
</dbReference>
<dbReference type="InterPro" id="IPR006379">
    <property type="entry name" value="HAD-SF_hydro_IIB"/>
</dbReference>
<evidence type="ECO:0000313" key="2">
    <source>
        <dbReference type="EMBL" id="CDR46822.1"/>
    </source>
</evidence>
<dbReference type="SFLD" id="SFLDG01140">
    <property type="entry name" value="C2.B:_Phosphomannomutase_and_P"/>
    <property type="match status" value="1"/>
</dbReference>
<accession>A0A061BA56</accession>
<dbReference type="GO" id="GO:0016791">
    <property type="term" value="F:phosphatase activity"/>
    <property type="evidence" value="ECO:0007669"/>
    <property type="project" value="TreeGrafter"/>
</dbReference>
<dbReference type="PANTHER" id="PTHR10000:SF8">
    <property type="entry name" value="HAD SUPERFAMILY HYDROLASE-LIKE, TYPE 3"/>
    <property type="match status" value="1"/>
</dbReference>
<dbReference type="OrthoDB" id="27226at2759"/>
<dbReference type="GO" id="GO:0005829">
    <property type="term" value="C:cytosol"/>
    <property type="evidence" value="ECO:0007669"/>
    <property type="project" value="TreeGrafter"/>
</dbReference>
<evidence type="ECO:0000256" key="1">
    <source>
        <dbReference type="SAM" id="MobiDB-lite"/>
    </source>
</evidence>
<dbReference type="AlphaFoldDB" id="A0A061BA56"/>
<name>A0A061BA56_RHOTO</name>
<gene>
    <name evidence="2" type="ORF">RHTO0S_13e02256g</name>
</gene>
<dbReference type="GO" id="GO:0000287">
    <property type="term" value="F:magnesium ion binding"/>
    <property type="evidence" value="ECO:0007669"/>
    <property type="project" value="TreeGrafter"/>
</dbReference>
<dbReference type="CDD" id="cd07516">
    <property type="entry name" value="HAD_Pase"/>
    <property type="match status" value="1"/>
</dbReference>
<dbReference type="SUPFAM" id="SSF56784">
    <property type="entry name" value="HAD-like"/>
    <property type="match status" value="1"/>
</dbReference>
<protein>
    <submittedName>
        <fullName evidence="2">RHTO0S13e02256g1_1</fullName>
    </submittedName>
</protein>
<dbReference type="NCBIfam" id="TIGR01484">
    <property type="entry name" value="HAD-SF-IIB"/>
    <property type="match status" value="1"/>
</dbReference>
<dbReference type="NCBIfam" id="TIGR00099">
    <property type="entry name" value="Cof-subfamily"/>
    <property type="match status" value="1"/>
</dbReference>
<dbReference type="Pfam" id="PF08282">
    <property type="entry name" value="Hydrolase_3"/>
    <property type="match status" value="1"/>
</dbReference>
<dbReference type="EMBL" id="LK052948">
    <property type="protein sequence ID" value="CDR46822.1"/>
    <property type="molecule type" value="Genomic_DNA"/>
</dbReference>
<reference evidence="2" key="1">
    <citation type="journal article" date="2014" name="Genome Announc.">
        <title>Draft genome sequence of Rhodosporidium toruloides CECT1137, an oleaginous yeast of biotechnological interest.</title>
        <authorList>
            <person name="Morin N."/>
            <person name="Calcas X."/>
            <person name="Devillers H."/>
            <person name="Durrens P."/>
            <person name="Sherman D.J."/>
            <person name="Nicaud J.-M."/>
            <person name="Neuveglise C."/>
        </authorList>
    </citation>
    <scope>NUCLEOTIDE SEQUENCE</scope>
    <source>
        <strain evidence="2">CECT1137</strain>
    </source>
</reference>
<feature type="region of interest" description="Disordered" evidence="1">
    <location>
        <begin position="1"/>
        <end position="57"/>
    </location>
</feature>
<feature type="compositionally biased region" description="Low complexity" evidence="1">
    <location>
        <begin position="1"/>
        <end position="13"/>
    </location>
</feature>
<dbReference type="PANTHER" id="PTHR10000">
    <property type="entry name" value="PHOSPHOSERINE PHOSPHATASE"/>
    <property type="match status" value="1"/>
</dbReference>
<feature type="compositionally biased region" description="Basic and acidic residues" evidence="1">
    <location>
        <begin position="46"/>
        <end position="57"/>
    </location>
</feature>
<proteinExistence type="predicted"/>
<dbReference type="Gene3D" id="3.30.1240.10">
    <property type="match status" value="1"/>
</dbReference>
<dbReference type="Gene3D" id="3.40.50.1000">
    <property type="entry name" value="HAD superfamily/HAD-like"/>
    <property type="match status" value="1"/>
</dbReference>
<organism evidence="2">
    <name type="scientific">Rhodotorula toruloides</name>
    <name type="common">Yeast</name>
    <name type="synonym">Rhodosporidium toruloides</name>
    <dbReference type="NCBI Taxonomy" id="5286"/>
    <lineage>
        <taxon>Eukaryota</taxon>
        <taxon>Fungi</taxon>
        <taxon>Dikarya</taxon>
        <taxon>Basidiomycota</taxon>
        <taxon>Pucciniomycotina</taxon>
        <taxon>Microbotryomycetes</taxon>
        <taxon>Sporidiobolales</taxon>
        <taxon>Sporidiobolaceae</taxon>
        <taxon>Rhodotorula</taxon>
    </lineage>
</organism>